<dbReference type="RefSeq" id="WP_165444348.1">
    <property type="nucleotide sequence ID" value="NZ_BJDY01000005.1"/>
</dbReference>
<keyword evidence="3" id="KW-1185">Reference proteome</keyword>
<evidence type="ECO:0000256" key="1">
    <source>
        <dbReference type="SAM" id="Phobius"/>
    </source>
</evidence>
<dbReference type="AlphaFoldDB" id="A0A660E298"/>
<gene>
    <name evidence="2" type="ORF">MUDAN_MDHGFNIF_01388</name>
</gene>
<accession>A0A660E298</accession>
<keyword evidence="1" id="KW-0472">Membrane</keyword>
<reference evidence="2 3" key="1">
    <citation type="submission" date="2018-11" db="EMBL/GenBank/DDBJ databases">
        <authorList>
            <person name="Wuyts S."/>
        </authorList>
    </citation>
    <scope>NUCLEOTIDE SEQUENCE [LARGE SCALE GENOMIC DNA]</scope>
    <source>
        <strain evidence="2">Lactobacillus mudanjiangensis AMBF249</strain>
    </source>
</reference>
<organism evidence="2 3">
    <name type="scientific">Lactiplantibacillus mudanjiangensis</name>
    <dbReference type="NCBI Taxonomy" id="1296538"/>
    <lineage>
        <taxon>Bacteria</taxon>
        <taxon>Bacillati</taxon>
        <taxon>Bacillota</taxon>
        <taxon>Bacilli</taxon>
        <taxon>Lactobacillales</taxon>
        <taxon>Lactobacillaceae</taxon>
        <taxon>Lactiplantibacillus</taxon>
    </lineage>
</organism>
<name>A0A660E298_9LACO</name>
<proteinExistence type="predicted"/>
<feature type="transmembrane region" description="Helical" evidence="1">
    <location>
        <begin position="6"/>
        <end position="35"/>
    </location>
</feature>
<keyword evidence="1" id="KW-1133">Transmembrane helix</keyword>
<sequence length="51" mass="5789">MVLGSLAWLLPVSLIVTISFGIVVLGLSVCWWLIFKRTVRRFNLKGKDDAR</sequence>
<evidence type="ECO:0000313" key="3">
    <source>
        <dbReference type="Proteomes" id="UP000289996"/>
    </source>
</evidence>
<evidence type="ECO:0000313" key="2">
    <source>
        <dbReference type="EMBL" id="VDG29859.1"/>
    </source>
</evidence>
<protein>
    <submittedName>
        <fullName evidence="2">Uncharacterized protein</fullName>
    </submittedName>
</protein>
<keyword evidence="1" id="KW-0812">Transmembrane</keyword>
<dbReference type="Proteomes" id="UP000289996">
    <property type="component" value="Unassembled WGS sequence"/>
</dbReference>
<dbReference type="EMBL" id="UYIG01000163">
    <property type="protein sequence ID" value="VDG29859.1"/>
    <property type="molecule type" value="Genomic_DNA"/>
</dbReference>